<dbReference type="RefSeq" id="WP_048507438.1">
    <property type="nucleotide sequence ID" value="NZ_LFND01000004.1"/>
</dbReference>
<accession>A0A0J7IA67</accession>
<dbReference type="EMBL" id="LFND01000004">
    <property type="protein sequence ID" value="KMQ63192.1"/>
    <property type="molecule type" value="Genomic_DNA"/>
</dbReference>
<name>A0A0J7IA67_9FLAO</name>
<proteinExistence type="predicted"/>
<organism evidence="1 2">
    <name type="scientific">Chryseobacterium angstadtii</name>
    <dbReference type="NCBI Taxonomy" id="558151"/>
    <lineage>
        <taxon>Bacteria</taxon>
        <taxon>Pseudomonadati</taxon>
        <taxon>Bacteroidota</taxon>
        <taxon>Flavobacteriia</taxon>
        <taxon>Flavobacteriales</taxon>
        <taxon>Weeksellaceae</taxon>
        <taxon>Chryseobacterium group</taxon>
        <taxon>Chryseobacterium</taxon>
    </lineage>
</organism>
<dbReference type="PATRIC" id="fig|558151.6.peg.3124"/>
<dbReference type="AlphaFoldDB" id="A0A0J7IA67"/>
<evidence type="ECO:0000313" key="2">
    <source>
        <dbReference type="Proteomes" id="UP000036261"/>
    </source>
</evidence>
<comment type="caution">
    <text evidence="1">The sequence shown here is derived from an EMBL/GenBank/DDBJ whole genome shotgun (WGS) entry which is preliminary data.</text>
</comment>
<dbReference type="SUPFAM" id="SSF55729">
    <property type="entry name" value="Acyl-CoA N-acyltransferases (Nat)"/>
    <property type="match status" value="1"/>
</dbReference>
<gene>
    <name evidence="1" type="ORF">ACM46_14775</name>
</gene>
<evidence type="ECO:0000313" key="1">
    <source>
        <dbReference type="EMBL" id="KMQ63192.1"/>
    </source>
</evidence>
<dbReference type="OrthoDB" id="768656at2"/>
<protein>
    <recommendedName>
        <fullName evidence="3">N-acetyltransferase domain-containing protein</fullName>
    </recommendedName>
</protein>
<dbReference type="STRING" id="558151.ACM46_14775"/>
<sequence length="181" mass="21232">MNYKIKRPEELTDFEITHILHLWEVPEWSEMTPSDFRNTFKNSEFHGLFGAEDEILSVMRLNFDFVLEISGKQFHFAEAVGLVSAQEKKGYGSQLVKGFKENMIQRDIEAIGFCFADLRPFYRQCDIDILEYKAKFIKEKNNNEWISSEDDDVLIFNAYGETIKLFTSLSPEKNAYLMIKE</sequence>
<evidence type="ECO:0008006" key="3">
    <source>
        <dbReference type="Google" id="ProtNLM"/>
    </source>
</evidence>
<reference evidence="1 2" key="1">
    <citation type="journal article" date="2013" name="Int. J. Syst. Evol. Microbiol.">
        <title>Chryseobacterium angstadtii sp. nov., isolated from a newt tank.</title>
        <authorList>
            <person name="Kirk K.E."/>
            <person name="Hoffman J.A."/>
            <person name="Smith K.A."/>
            <person name="Strahan B.L."/>
            <person name="Failor K.C."/>
            <person name="Krebs J.E."/>
            <person name="Gale A.N."/>
            <person name="Do T.D."/>
            <person name="Sontag T.C."/>
            <person name="Batties A.M."/>
            <person name="Mistiszyn K."/>
            <person name="Newman J.D."/>
        </authorList>
    </citation>
    <scope>NUCLEOTIDE SEQUENCE [LARGE SCALE GENOMIC DNA]</scope>
    <source>
        <strain evidence="1 2">KM</strain>
    </source>
</reference>
<dbReference type="Proteomes" id="UP000036261">
    <property type="component" value="Unassembled WGS sequence"/>
</dbReference>
<dbReference type="InterPro" id="IPR016181">
    <property type="entry name" value="Acyl_CoA_acyltransferase"/>
</dbReference>
<keyword evidence="2" id="KW-1185">Reference proteome</keyword>
<dbReference type="Gene3D" id="3.40.630.30">
    <property type="match status" value="1"/>
</dbReference>